<evidence type="ECO:0000313" key="1">
    <source>
        <dbReference type="EMBL" id="KAI4330941.1"/>
    </source>
</evidence>
<dbReference type="EMBL" id="CM042887">
    <property type="protein sequence ID" value="KAI4330941.1"/>
    <property type="molecule type" value="Genomic_DNA"/>
</dbReference>
<sequence length="672" mass="74768">MDPPANDSATKDGNGKPDLEAGASKICSCFQMTTRMNPSSDPASKSKKLLERVCDRESVFSSILQCFDLTKSTTQQKALLLLCVAAAVVDPLFFYIPMINSSSKCLRTDRKLGVISISLRSMVDLLHLLLWSFYYENKWKEEKLKIGHSAATASSASGEENKSVSSRLLTGHKEEEIPQGNPHSLSPRNSKATGRLIEILCVLPLPQAAALAILIIKGNPRSQQAVTLLKFFVLGQYILRAFRVFPSFHEATTNSFTLLKSRFWIGAGFNLLLFVIASHVLGAFWYLLSVGRTMDCWKSACRNRVGCKIDSLFCGGPADNKTYLDDYCPIQQATNSSAFDFGIYLSALESNIVASTKFPLKLGYCFWWGLRNLSSLGQNLNTSAYEWEICFSICISIMGLILFSLFIGNMQAYFQHKTNEDLMKMKGKMDKVVKKQGELSNWKFFKLLPQKLKEDIASCIDEKWLDTPTVDLCTVLHYFPEDVSRKIKQNILWELQRKVKLFQALIKRAPGLIPKCIKPMVFANGNHVFSKECPVDKLVFIINGKLKRESGSGDGFMSEDLSDWEFCGEELLKSIIAGWKTPSMSVHSPMSTADVVACTKVEAFVLHKADLLWIVGSSRGDMKDIHQCITTSTVRAAVKSQALKKSVMKLAGMPTTGGSGRGNLPEVIKSVM</sequence>
<proteinExistence type="predicted"/>
<reference evidence="2" key="1">
    <citation type="journal article" date="2023" name="Front. Plant Sci.">
        <title>Chromosomal-level genome assembly of Melastoma candidum provides insights into trichome evolution.</title>
        <authorList>
            <person name="Zhong Y."/>
            <person name="Wu W."/>
            <person name="Sun C."/>
            <person name="Zou P."/>
            <person name="Liu Y."/>
            <person name="Dai S."/>
            <person name="Zhou R."/>
        </authorList>
    </citation>
    <scope>NUCLEOTIDE SEQUENCE [LARGE SCALE GENOMIC DNA]</scope>
</reference>
<comment type="caution">
    <text evidence="1">The sequence shown here is derived from an EMBL/GenBank/DDBJ whole genome shotgun (WGS) entry which is preliminary data.</text>
</comment>
<protein>
    <submittedName>
        <fullName evidence="1">Uncharacterized protein</fullName>
    </submittedName>
</protein>
<accession>A0ACB9N4U6</accession>
<evidence type="ECO:0000313" key="2">
    <source>
        <dbReference type="Proteomes" id="UP001057402"/>
    </source>
</evidence>
<gene>
    <name evidence="1" type="ORF">MLD38_029177</name>
</gene>
<organism evidence="1 2">
    <name type="scientific">Melastoma candidum</name>
    <dbReference type="NCBI Taxonomy" id="119954"/>
    <lineage>
        <taxon>Eukaryota</taxon>
        <taxon>Viridiplantae</taxon>
        <taxon>Streptophyta</taxon>
        <taxon>Embryophyta</taxon>
        <taxon>Tracheophyta</taxon>
        <taxon>Spermatophyta</taxon>
        <taxon>Magnoliopsida</taxon>
        <taxon>eudicotyledons</taxon>
        <taxon>Gunneridae</taxon>
        <taxon>Pentapetalae</taxon>
        <taxon>rosids</taxon>
        <taxon>malvids</taxon>
        <taxon>Myrtales</taxon>
        <taxon>Melastomataceae</taxon>
        <taxon>Melastomatoideae</taxon>
        <taxon>Melastomateae</taxon>
        <taxon>Melastoma</taxon>
    </lineage>
</organism>
<name>A0ACB9N4U6_9MYRT</name>
<dbReference type="Proteomes" id="UP001057402">
    <property type="component" value="Chromosome 8"/>
</dbReference>
<keyword evidence="2" id="KW-1185">Reference proteome</keyword>